<reference evidence="3" key="2">
    <citation type="journal article" date="2018" name="BMC Genomics">
        <title>Genomic insights into host adaptation between the wheat stripe rust pathogen (Puccinia striiformis f. sp. tritici) and the barley stripe rust pathogen (Puccinia striiformis f. sp. hordei).</title>
        <authorList>
            <person name="Xia C."/>
            <person name="Wang M."/>
            <person name="Yin C."/>
            <person name="Cornejo O.E."/>
            <person name="Hulbert S.H."/>
            <person name="Chen X."/>
        </authorList>
    </citation>
    <scope>NUCLEOTIDE SEQUENCE [LARGE SCALE GENOMIC DNA]</scope>
    <source>
        <strain evidence="3">93TX-2</strain>
    </source>
</reference>
<organism evidence="2 3">
    <name type="scientific">Puccinia striiformis</name>
    <dbReference type="NCBI Taxonomy" id="27350"/>
    <lineage>
        <taxon>Eukaryota</taxon>
        <taxon>Fungi</taxon>
        <taxon>Dikarya</taxon>
        <taxon>Basidiomycota</taxon>
        <taxon>Pucciniomycotina</taxon>
        <taxon>Pucciniomycetes</taxon>
        <taxon>Pucciniales</taxon>
        <taxon>Pucciniaceae</taxon>
        <taxon>Puccinia</taxon>
    </lineage>
</organism>
<dbReference type="Proteomes" id="UP000238274">
    <property type="component" value="Unassembled WGS sequence"/>
</dbReference>
<reference evidence="3" key="3">
    <citation type="journal article" date="2018" name="Mol. Plant Microbe Interact.">
        <title>Genome sequence resources for the wheat stripe rust pathogen (Puccinia striiformis f. sp. tritici) and the barley stripe rust pathogen (Puccinia striiformis f. sp. hordei).</title>
        <authorList>
            <person name="Xia C."/>
            <person name="Wang M."/>
            <person name="Yin C."/>
            <person name="Cornejo O.E."/>
            <person name="Hulbert S.H."/>
            <person name="Chen X."/>
        </authorList>
    </citation>
    <scope>NUCLEOTIDE SEQUENCE [LARGE SCALE GENOMIC DNA]</scope>
    <source>
        <strain evidence="3">93TX-2</strain>
    </source>
</reference>
<name>A0A2S4V6X8_9BASI</name>
<feature type="compositionally biased region" description="Basic and acidic residues" evidence="1">
    <location>
        <begin position="316"/>
        <end position="329"/>
    </location>
</feature>
<gene>
    <name evidence="2" type="ORF">PSHT_10884</name>
</gene>
<dbReference type="VEuPathDB" id="FungiDB:PSTT_05675"/>
<dbReference type="EMBL" id="PKSM01000173">
    <property type="protein sequence ID" value="POW05289.1"/>
    <property type="molecule type" value="Genomic_DNA"/>
</dbReference>
<comment type="caution">
    <text evidence="2">The sequence shown here is derived from an EMBL/GenBank/DDBJ whole genome shotgun (WGS) entry which is preliminary data.</text>
</comment>
<evidence type="ECO:0000256" key="1">
    <source>
        <dbReference type="SAM" id="MobiDB-lite"/>
    </source>
</evidence>
<feature type="region of interest" description="Disordered" evidence="1">
    <location>
        <begin position="93"/>
        <end position="136"/>
    </location>
</feature>
<reference evidence="2 3" key="1">
    <citation type="submission" date="2017-12" db="EMBL/GenBank/DDBJ databases">
        <title>Gene loss provides genomic basis for host adaptation in cereal stripe rust fungi.</title>
        <authorList>
            <person name="Xia C."/>
        </authorList>
    </citation>
    <scope>NUCLEOTIDE SEQUENCE [LARGE SCALE GENOMIC DNA]</scope>
    <source>
        <strain evidence="2 3">93TX-2</strain>
    </source>
</reference>
<feature type="compositionally biased region" description="Polar residues" evidence="1">
    <location>
        <begin position="115"/>
        <end position="132"/>
    </location>
</feature>
<protein>
    <submittedName>
        <fullName evidence="2">Uncharacterized protein</fullName>
    </submittedName>
</protein>
<dbReference type="OrthoDB" id="2507498at2759"/>
<dbReference type="AlphaFoldDB" id="A0A2S4V6X8"/>
<accession>A0A2S4V6X8</accession>
<evidence type="ECO:0000313" key="2">
    <source>
        <dbReference type="EMBL" id="POW05289.1"/>
    </source>
</evidence>
<dbReference type="VEuPathDB" id="FungiDB:PSHT_10884"/>
<feature type="region of interest" description="Disordered" evidence="1">
    <location>
        <begin position="15"/>
        <end position="47"/>
    </location>
</feature>
<sequence length="329" mass="36267">MQIYQRLLKLPIGAEVPASQSPDQPHVNLPTTGEIATPHSPIAYPEPNGSISPNCLSIPPPLLTSSPLCLLPNQAAIDDPGLTSQNDVDNWRSFVPIDAPHDDPDPLTGEAGALSRTSSDPLHQPTALTSQAPECPPTPQGGSIHVNVRPIHLDPMKEKDSSHSNDSDCVIPIRTGLAIQLLHVELLQSYGVILPRHREANSQDPEKKKASAKDTRHYQRFGNLRHERAAMVNSMPGFNGLDDVVRACCSDDDTDPESDQRIKKSYTKKQPKLFIVRPVPWRHPRIKRLMIALDKLIVRRREATPKGPSGAAARIRTRENFVSHSELKP</sequence>
<feature type="region of interest" description="Disordered" evidence="1">
    <location>
        <begin position="303"/>
        <end position="329"/>
    </location>
</feature>
<keyword evidence="3" id="KW-1185">Reference proteome</keyword>
<evidence type="ECO:0000313" key="3">
    <source>
        <dbReference type="Proteomes" id="UP000238274"/>
    </source>
</evidence>
<proteinExistence type="predicted"/>